<gene>
    <name evidence="2" type="ORF">PQ455_11905</name>
</gene>
<dbReference type="RefSeq" id="WP_273686299.1">
    <property type="nucleotide sequence ID" value="NZ_CP117411.1"/>
</dbReference>
<sequence>MPRRWLLIGSCLSLLAASPAMADTLREDIARTAFLVTDKKQATAEIDAAIKQADALIAANPADKEAVLQRGVAIGYRAKLTKSAGDAKLSRAIFEGLLKADPRNPEYHLAVATWHLDSVDQLGGLIAGAALGAKKAIGEAELDKAVALGRDRAFILGAAALLHIRADDNDLLRTRQLAEAALKAPAPTGIDRVMKRAAQIILPAIVEGNGALARKQARSLLPFGKLG</sequence>
<dbReference type="EMBL" id="CP117411">
    <property type="protein sequence ID" value="WCT72341.1"/>
    <property type="molecule type" value="Genomic_DNA"/>
</dbReference>
<evidence type="ECO:0000313" key="3">
    <source>
        <dbReference type="Proteomes" id="UP001220395"/>
    </source>
</evidence>
<keyword evidence="1" id="KW-0732">Signal</keyword>
<feature type="chain" id="PRO_5046487372" description="Sel1 repeat family protein" evidence="1">
    <location>
        <begin position="23"/>
        <end position="227"/>
    </location>
</feature>
<evidence type="ECO:0008006" key="4">
    <source>
        <dbReference type="Google" id="ProtNLM"/>
    </source>
</evidence>
<reference evidence="2 3" key="1">
    <citation type="submission" date="2023-02" db="EMBL/GenBank/DDBJ databases">
        <title>Genome sequence of Sphingomonas naphthae.</title>
        <authorList>
            <person name="Kim S."/>
            <person name="Heo J."/>
            <person name="Kwon S.-W."/>
        </authorList>
    </citation>
    <scope>NUCLEOTIDE SEQUENCE [LARGE SCALE GENOMIC DNA]</scope>
    <source>
        <strain evidence="2 3">KACC 18716</strain>
    </source>
</reference>
<dbReference type="Proteomes" id="UP001220395">
    <property type="component" value="Chromosome"/>
</dbReference>
<protein>
    <recommendedName>
        <fullName evidence="4">Sel1 repeat family protein</fullName>
    </recommendedName>
</protein>
<organism evidence="2 3">
    <name type="scientific">Sphingomonas naphthae</name>
    <dbReference type="NCBI Taxonomy" id="1813468"/>
    <lineage>
        <taxon>Bacteria</taxon>
        <taxon>Pseudomonadati</taxon>
        <taxon>Pseudomonadota</taxon>
        <taxon>Alphaproteobacteria</taxon>
        <taxon>Sphingomonadales</taxon>
        <taxon>Sphingomonadaceae</taxon>
        <taxon>Sphingomonas</taxon>
    </lineage>
</organism>
<name>A0ABY7THS1_9SPHN</name>
<keyword evidence="3" id="KW-1185">Reference proteome</keyword>
<evidence type="ECO:0000313" key="2">
    <source>
        <dbReference type="EMBL" id="WCT72341.1"/>
    </source>
</evidence>
<evidence type="ECO:0000256" key="1">
    <source>
        <dbReference type="SAM" id="SignalP"/>
    </source>
</evidence>
<proteinExistence type="predicted"/>
<feature type="signal peptide" evidence="1">
    <location>
        <begin position="1"/>
        <end position="22"/>
    </location>
</feature>
<accession>A0ABY7THS1</accession>